<name>A0A3A8K441_9BACT</name>
<reference evidence="4" key="1">
    <citation type="submission" date="2018-09" db="EMBL/GenBank/DDBJ databases">
        <authorList>
            <person name="Livingstone P.G."/>
            <person name="Whitworth D.E."/>
        </authorList>
    </citation>
    <scope>NUCLEOTIDE SEQUENCE [LARGE SCALE GENOMIC DNA]</scope>
    <source>
        <strain evidence="4">CA043D</strain>
    </source>
</reference>
<evidence type="ECO:0000313" key="3">
    <source>
        <dbReference type="EMBL" id="RKH01929.1"/>
    </source>
</evidence>
<keyword evidence="4" id="KW-1185">Reference proteome</keyword>
<dbReference type="EMBL" id="RAWE01000062">
    <property type="protein sequence ID" value="RKH01929.1"/>
    <property type="molecule type" value="Genomic_DNA"/>
</dbReference>
<keyword evidence="2" id="KW-1133">Transmembrane helix</keyword>
<proteinExistence type="predicted"/>
<dbReference type="PROSITE" id="PS51257">
    <property type="entry name" value="PROKAR_LIPOPROTEIN"/>
    <property type="match status" value="1"/>
</dbReference>
<keyword evidence="2" id="KW-0472">Membrane</keyword>
<evidence type="ECO:0000256" key="1">
    <source>
        <dbReference type="SAM" id="MobiDB-lite"/>
    </source>
</evidence>
<dbReference type="AlphaFoldDB" id="A0A3A8K441"/>
<gene>
    <name evidence="3" type="ORF">D7X32_18675</name>
</gene>
<evidence type="ECO:0000313" key="4">
    <source>
        <dbReference type="Proteomes" id="UP000268313"/>
    </source>
</evidence>
<protein>
    <submittedName>
        <fullName evidence="3">Uncharacterized protein</fullName>
    </submittedName>
</protein>
<sequence>MAEQYRRGRSGMRDVKAVGLAMLVLMGGGGCGAIARDMAKQGTEGALESIQEQKTRMTAEEQAREDAVVRHEAEQVGRGMLDAVTRPETPPTAPGDVPPGGPVAQTQGGALGTASGGAGIGGSGMMGTYSSTLASQVAKGLSAELERQLGPEGEGPLGQSLSATAGRMATRLVEQSRQELGSVFPECEGRQGAEAVACRDAALTRWGGAFSQGVAGGLVRSFQPWLLGMAFGGGLLVGMLVFLSLSVARLRREAEPLRQRRHA</sequence>
<evidence type="ECO:0000256" key="2">
    <source>
        <dbReference type="SAM" id="Phobius"/>
    </source>
</evidence>
<feature type="transmembrane region" description="Helical" evidence="2">
    <location>
        <begin position="225"/>
        <end position="248"/>
    </location>
</feature>
<dbReference type="Proteomes" id="UP000268313">
    <property type="component" value="Unassembled WGS sequence"/>
</dbReference>
<feature type="region of interest" description="Disordered" evidence="1">
    <location>
        <begin position="84"/>
        <end position="116"/>
    </location>
</feature>
<comment type="caution">
    <text evidence="3">The sequence shown here is derived from an EMBL/GenBank/DDBJ whole genome shotgun (WGS) entry which is preliminary data.</text>
</comment>
<organism evidence="3 4">
    <name type="scientific">Corallococcus carmarthensis</name>
    <dbReference type="NCBI Taxonomy" id="2316728"/>
    <lineage>
        <taxon>Bacteria</taxon>
        <taxon>Pseudomonadati</taxon>
        <taxon>Myxococcota</taxon>
        <taxon>Myxococcia</taxon>
        <taxon>Myxococcales</taxon>
        <taxon>Cystobacterineae</taxon>
        <taxon>Myxococcaceae</taxon>
        <taxon>Corallococcus</taxon>
    </lineage>
</organism>
<keyword evidence="2" id="KW-0812">Transmembrane</keyword>
<accession>A0A3A8K441</accession>
<feature type="compositionally biased region" description="Pro residues" evidence="1">
    <location>
        <begin position="88"/>
        <end position="101"/>
    </location>
</feature>